<dbReference type="Proteomes" id="UP000626092">
    <property type="component" value="Unassembled WGS sequence"/>
</dbReference>
<sequence length="158" mass="17938">MHSPILSEWGFYRKTKRRKQSIKSYVVEESIGEEGDETDMARIRGKHTKVEGGARLKKKKVDLDDAVVEDTPPSKIKGMRPQENHDVQGSSKVRTRFRTVARGIKANHPRLDEEDSAPNRTRSGSVARGNKAKHPRSRKVQDVNVGEIREKRGGWILT</sequence>
<dbReference type="EMBL" id="WJXA01000005">
    <property type="protein sequence ID" value="KAF7143318.1"/>
    <property type="molecule type" value="Genomic_DNA"/>
</dbReference>
<organism evidence="2 3">
    <name type="scientific">Rhododendron simsii</name>
    <name type="common">Sims's rhododendron</name>
    <dbReference type="NCBI Taxonomy" id="118357"/>
    <lineage>
        <taxon>Eukaryota</taxon>
        <taxon>Viridiplantae</taxon>
        <taxon>Streptophyta</taxon>
        <taxon>Embryophyta</taxon>
        <taxon>Tracheophyta</taxon>
        <taxon>Spermatophyta</taxon>
        <taxon>Magnoliopsida</taxon>
        <taxon>eudicotyledons</taxon>
        <taxon>Gunneridae</taxon>
        <taxon>Pentapetalae</taxon>
        <taxon>asterids</taxon>
        <taxon>Ericales</taxon>
        <taxon>Ericaceae</taxon>
        <taxon>Ericoideae</taxon>
        <taxon>Rhodoreae</taxon>
        <taxon>Rhododendron</taxon>
    </lineage>
</organism>
<protein>
    <submittedName>
        <fullName evidence="2">Uncharacterized protein</fullName>
    </submittedName>
</protein>
<gene>
    <name evidence="2" type="ORF">RHSIM_Rhsim05G0049300</name>
</gene>
<dbReference type="AlphaFoldDB" id="A0A834H883"/>
<reference evidence="2" key="1">
    <citation type="submission" date="2019-11" db="EMBL/GenBank/DDBJ databases">
        <authorList>
            <person name="Liu Y."/>
            <person name="Hou J."/>
            <person name="Li T.-Q."/>
            <person name="Guan C.-H."/>
            <person name="Wu X."/>
            <person name="Wu H.-Z."/>
            <person name="Ling F."/>
            <person name="Zhang R."/>
            <person name="Shi X.-G."/>
            <person name="Ren J.-P."/>
            <person name="Chen E.-F."/>
            <person name="Sun J.-M."/>
        </authorList>
    </citation>
    <scope>NUCLEOTIDE SEQUENCE</scope>
    <source>
        <strain evidence="2">Adult_tree_wgs_1</strain>
        <tissue evidence="2">Leaves</tissue>
    </source>
</reference>
<evidence type="ECO:0000256" key="1">
    <source>
        <dbReference type="SAM" id="MobiDB-lite"/>
    </source>
</evidence>
<dbReference type="OrthoDB" id="1705762at2759"/>
<evidence type="ECO:0000313" key="2">
    <source>
        <dbReference type="EMBL" id="KAF7143318.1"/>
    </source>
</evidence>
<feature type="compositionally biased region" description="Basic and acidic residues" evidence="1">
    <location>
        <begin position="147"/>
        <end position="158"/>
    </location>
</feature>
<proteinExistence type="predicted"/>
<feature type="region of interest" description="Disordered" evidence="1">
    <location>
        <begin position="67"/>
        <end position="158"/>
    </location>
</feature>
<evidence type="ECO:0000313" key="3">
    <source>
        <dbReference type="Proteomes" id="UP000626092"/>
    </source>
</evidence>
<keyword evidence="3" id="KW-1185">Reference proteome</keyword>
<comment type="caution">
    <text evidence="2">The sequence shown here is derived from an EMBL/GenBank/DDBJ whole genome shotgun (WGS) entry which is preliminary data.</text>
</comment>
<name>A0A834H883_RHOSS</name>
<accession>A0A834H883</accession>